<dbReference type="Pfam" id="PF01906">
    <property type="entry name" value="YbjQ_1"/>
    <property type="match status" value="1"/>
</dbReference>
<comment type="similarity">
    <text evidence="1">Belongs to the UPF0145 family.</text>
</comment>
<keyword evidence="3" id="KW-1185">Reference proteome</keyword>
<dbReference type="AlphaFoldDB" id="A0A0R2DUK4"/>
<dbReference type="STRING" id="1423806.FD15_GL000908"/>
<dbReference type="PANTHER" id="PTHR34068:SF1">
    <property type="entry name" value="UPF0145 PROTEIN YBJQ"/>
    <property type="match status" value="1"/>
</dbReference>
<organism evidence="2 3">
    <name type="scientific">Liquorilactobacillus sucicola DSM 21376 = JCM 15457</name>
    <dbReference type="NCBI Taxonomy" id="1423806"/>
    <lineage>
        <taxon>Bacteria</taxon>
        <taxon>Bacillati</taxon>
        <taxon>Bacillota</taxon>
        <taxon>Bacilli</taxon>
        <taxon>Lactobacillales</taxon>
        <taxon>Lactobacillaceae</taxon>
        <taxon>Liquorilactobacillus</taxon>
    </lineage>
</organism>
<dbReference type="SUPFAM" id="SSF117782">
    <property type="entry name" value="YbjQ-like"/>
    <property type="match status" value="1"/>
</dbReference>
<dbReference type="eggNOG" id="COG0393">
    <property type="taxonomic scope" value="Bacteria"/>
</dbReference>
<dbReference type="Gene3D" id="3.30.110.70">
    <property type="entry name" value="Hypothetical protein apc22750. Chain B"/>
    <property type="match status" value="1"/>
</dbReference>
<gene>
    <name evidence="2" type="ORF">FD15_GL000908</name>
</gene>
<evidence type="ECO:0000313" key="3">
    <source>
        <dbReference type="Proteomes" id="UP000050961"/>
    </source>
</evidence>
<evidence type="ECO:0000256" key="1">
    <source>
        <dbReference type="ARBA" id="ARBA00010751"/>
    </source>
</evidence>
<sequence length="114" mass="12291">MEEKLNMYIVTTENIADKTISEVKGAIFSEQVISVNIVKDTLSGLKGIFGGKSTTYSDEYAKGRNLAIKDLKAKAHSLSANAITKVQVSYTQFVNSDIMLIAITASGTAVVIEE</sequence>
<dbReference type="Proteomes" id="UP000050961">
    <property type="component" value="Unassembled WGS sequence"/>
</dbReference>
<dbReference type="PANTHER" id="PTHR34068">
    <property type="entry name" value="UPF0145 PROTEIN YBJQ"/>
    <property type="match status" value="1"/>
</dbReference>
<dbReference type="InterPro" id="IPR035439">
    <property type="entry name" value="UPF0145_dom_sf"/>
</dbReference>
<comment type="caution">
    <text evidence="2">The sequence shown here is derived from an EMBL/GenBank/DDBJ whole genome shotgun (WGS) entry which is preliminary data.</text>
</comment>
<proteinExistence type="inferred from homology"/>
<dbReference type="PATRIC" id="fig|1423806.3.peg.924"/>
<protein>
    <submittedName>
        <fullName evidence="2">Uncharacterized protein</fullName>
    </submittedName>
</protein>
<name>A0A0R2DUK4_9LACO</name>
<evidence type="ECO:0000313" key="2">
    <source>
        <dbReference type="EMBL" id="KRN07617.1"/>
    </source>
</evidence>
<dbReference type="EMBL" id="AYZF01000002">
    <property type="protein sequence ID" value="KRN07617.1"/>
    <property type="molecule type" value="Genomic_DNA"/>
</dbReference>
<dbReference type="InterPro" id="IPR002765">
    <property type="entry name" value="UPF0145_YbjQ-like"/>
</dbReference>
<accession>A0A0R2DUK4</accession>
<reference evidence="2 3" key="1">
    <citation type="journal article" date="2015" name="Genome Announc.">
        <title>Expanding the biotechnology potential of lactobacilli through comparative genomics of 213 strains and associated genera.</title>
        <authorList>
            <person name="Sun Z."/>
            <person name="Harris H.M."/>
            <person name="McCann A."/>
            <person name="Guo C."/>
            <person name="Argimon S."/>
            <person name="Zhang W."/>
            <person name="Yang X."/>
            <person name="Jeffery I.B."/>
            <person name="Cooney J.C."/>
            <person name="Kagawa T.F."/>
            <person name="Liu W."/>
            <person name="Song Y."/>
            <person name="Salvetti E."/>
            <person name="Wrobel A."/>
            <person name="Rasinkangas P."/>
            <person name="Parkhill J."/>
            <person name="Rea M.C."/>
            <person name="O'Sullivan O."/>
            <person name="Ritari J."/>
            <person name="Douillard F.P."/>
            <person name="Paul Ross R."/>
            <person name="Yang R."/>
            <person name="Briner A.E."/>
            <person name="Felis G.E."/>
            <person name="de Vos W.M."/>
            <person name="Barrangou R."/>
            <person name="Klaenhammer T.R."/>
            <person name="Caufield P.W."/>
            <person name="Cui Y."/>
            <person name="Zhang H."/>
            <person name="O'Toole P.W."/>
        </authorList>
    </citation>
    <scope>NUCLEOTIDE SEQUENCE [LARGE SCALE GENOMIC DNA]</scope>
    <source>
        <strain evidence="2 3">DSM 21376</strain>
    </source>
</reference>